<dbReference type="InterPro" id="IPR053154">
    <property type="entry name" value="c-di-AMP_regulator"/>
</dbReference>
<accession>A0A1T4NZW8</accession>
<dbReference type="PANTHER" id="PTHR37804">
    <property type="entry name" value="CDAA REGULATORY PROTEIN CDAR"/>
    <property type="match status" value="1"/>
</dbReference>
<name>A0A1T4NZW8_9FIRM</name>
<proteinExistence type="predicted"/>
<keyword evidence="2" id="KW-1185">Reference proteome</keyword>
<dbReference type="Proteomes" id="UP000189933">
    <property type="component" value="Unassembled WGS sequence"/>
</dbReference>
<gene>
    <name evidence="1" type="ORF">SAMN02745885_01082</name>
</gene>
<dbReference type="Gene3D" id="2.170.120.30">
    <property type="match status" value="1"/>
</dbReference>
<dbReference type="PANTHER" id="PTHR37804:SF1">
    <property type="entry name" value="CDAA REGULATORY PROTEIN CDAR"/>
    <property type="match status" value="1"/>
</dbReference>
<dbReference type="AlphaFoldDB" id="A0A1T4NZW8"/>
<dbReference type="CDD" id="cd20206">
    <property type="entry name" value="YbbR"/>
    <property type="match status" value="1"/>
</dbReference>
<sequence length="131" mass="14800">MKRFWERNTGLKLLALLTAIVLWFYVNQLETGGQQEIQATVPVVVKNQPAQLVIVEMQPTVNVRYLRGNKTTLPLWGNRTGAEVKAEVDLSQAKAGLNWAKVKVQVPEDARLLEVSPAQIAIRLEPWNKTR</sequence>
<dbReference type="RefSeq" id="WP_078665171.1">
    <property type="nucleotide sequence ID" value="NZ_FUXM01000009.1"/>
</dbReference>
<organism evidence="1 2">
    <name type="scientific">Carboxydocella sporoproducens DSM 16521</name>
    <dbReference type="NCBI Taxonomy" id="1121270"/>
    <lineage>
        <taxon>Bacteria</taxon>
        <taxon>Bacillati</taxon>
        <taxon>Bacillota</taxon>
        <taxon>Clostridia</taxon>
        <taxon>Eubacteriales</taxon>
        <taxon>Clostridiales Family XVI. Incertae Sedis</taxon>
        <taxon>Carboxydocella</taxon>
    </lineage>
</organism>
<protein>
    <recommendedName>
        <fullName evidence="3">YbbR-like protein</fullName>
    </recommendedName>
</protein>
<evidence type="ECO:0008006" key="3">
    <source>
        <dbReference type="Google" id="ProtNLM"/>
    </source>
</evidence>
<evidence type="ECO:0000313" key="1">
    <source>
        <dbReference type="EMBL" id="SJZ84607.1"/>
    </source>
</evidence>
<reference evidence="2" key="1">
    <citation type="submission" date="2017-02" db="EMBL/GenBank/DDBJ databases">
        <authorList>
            <person name="Varghese N."/>
            <person name="Submissions S."/>
        </authorList>
    </citation>
    <scope>NUCLEOTIDE SEQUENCE [LARGE SCALE GENOMIC DNA]</scope>
    <source>
        <strain evidence="2">DSM 16521</strain>
    </source>
</reference>
<dbReference type="EMBL" id="FUXM01000009">
    <property type="protein sequence ID" value="SJZ84607.1"/>
    <property type="molecule type" value="Genomic_DNA"/>
</dbReference>
<evidence type="ECO:0000313" key="2">
    <source>
        <dbReference type="Proteomes" id="UP000189933"/>
    </source>
</evidence>